<dbReference type="GO" id="GO:0016787">
    <property type="term" value="F:hydrolase activity"/>
    <property type="evidence" value="ECO:0007669"/>
    <property type="project" value="InterPro"/>
</dbReference>
<comment type="caution">
    <text evidence="2">The sequence shown here is derived from an EMBL/GenBank/DDBJ whole genome shotgun (WGS) entry which is preliminary data.</text>
</comment>
<feature type="domain" description="Dienelactone hydrolase" evidence="1">
    <location>
        <begin position="33"/>
        <end position="251"/>
    </location>
</feature>
<sequence length="259" mass="28641">MAQTPSKACCNTPPVVSKGYQEKGKWTQVDNLKTYVTGPDDATAGIFVVYDIFGFFPQTLQGADILSGQHHSEQTRKFKIFMPDLFEGKPADISWYPPDTDEKGKKLGEFFSGQAEPSKNVARIDKCMKELKDSNPNIRNWGVLGYCWGGKIVNLVSKQGTIFSVAANAHPAMVDPGDAPAITIPILSIPSKGEDKDAVEKWQKGLKVKNDVQWFDDQIHGFLAARGDLEQESVKTAYEKGYSLLSNWFSENLGSQSKL</sequence>
<dbReference type="Proteomes" id="UP001309876">
    <property type="component" value="Unassembled WGS sequence"/>
</dbReference>
<evidence type="ECO:0000259" key="1">
    <source>
        <dbReference type="Pfam" id="PF01738"/>
    </source>
</evidence>
<dbReference type="Gene3D" id="3.40.50.1820">
    <property type="entry name" value="alpha/beta hydrolase"/>
    <property type="match status" value="1"/>
</dbReference>
<dbReference type="InterPro" id="IPR002925">
    <property type="entry name" value="Dienelactn_hydro"/>
</dbReference>
<evidence type="ECO:0000313" key="2">
    <source>
        <dbReference type="EMBL" id="KAK5090750.1"/>
    </source>
</evidence>
<dbReference type="InterPro" id="IPR029058">
    <property type="entry name" value="AB_hydrolase_fold"/>
</dbReference>
<protein>
    <recommendedName>
        <fullName evidence="1">Dienelactone hydrolase domain-containing protein</fullName>
    </recommendedName>
</protein>
<accession>A0AAN7YA17</accession>
<proteinExistence type="predicted"/>
<dbReference type="PANTHER" id="PTHR47668:SF1">
    <property type="entry name" value="DIENELACTONE HYDROLASE DOMAIN-CONTAINING PROTEIN-RELATED"/>
    <property type="match status" value="1"/>
</dbReference>
<gene>
    <name evidence="2" type="ORF">LTR05_000926</name>
</gene>
<dbReference type="Pfam" id="PF01738">
    <property type="entry name" value="DLH"/>
    <property type="match status" value="1"/>
</dbReference>
<dbReference type="SUPFAM" id="SSF53474">
    <property type="entry name" value="alpha/beta-Hydrolases"/>
    <property type="match status" value="1"/>
</dbReference>
<dbReference type="EMBL" id="JAVRRJ010000001">
    <property type="protein sequence ID" value="KAK5090750.1"/>
    <property type="molecule type" value="Genomic_DNA"/>
</dbReference>
<reference evidence="2 3" key="1">
    <citation type="submission" date="2023-08" db="EMBL/GenBank/DDBJ databases">
        <title>Black Yeasts Isolated from many extreme environments.</title>
        <authorList>
            <person name="Coleine C."/>
            <person name="Stajich J.E."/>
            <person name="Selbmann L."/>
        </authorList>
    </citation>
    <scope>NUCLEOTIDE SEQUENCE [LARGE SCALE GENOMIC DNA]</scope>
    <source>
        <strain evidence="2 3">CCFEE 5910</strain>
    </source>
</reference>
<name>A0AAN7YA17_9EURO</name>
<organism evidence="2 3">
    <name type="scientific">Lithohypha guttulata</name>
    <dbReference type="NCBI Taxonomy" id="1690604"/>
    <lineage>
        <taxon>Eukaryota</taxon>
        <taxon>Fungi</taxon>
        <taxon>Dikarya</taxon>
        <taxon>Ascomycota</taxon>
        <taxon>Pezizomycotina</taxon>
        <taxon>Eurotiomycetes</taxon>
        <taxon>Chaetothyriomycetidae</taxon>
        <taxon>Chaetothyriales</taxon>
        <taxon>Trichomeriaceae</taxon>
        <taxon>Lithohypha</taxon>
    </lineage>
</organism>
<evidence type="ECO:0000313" key="3">
    <source>
        <dbReference type="Proteomes" id="UP001309876"/>
    </source>
</evidence>
<keyword evidence="3" id="KW-1185">Reference proteome</keyword>
<dbReference type="PANTHER" id="PTHR47668">
    <property type="entry name" value="DIENELACTONE HYDROLASE FAMILY PROTEIN (AFU_ORTHOLOGUE AFUA_6G01940)"/>
    <property type="match status" value="1"/>
</dbReference>
<dbReference type="AlphaFoldDB" id="A0AAN7YA17"/>